<dbReference type="EMBL" id="RSCL01000002">
    <property type="protein sequence ID" value="RUT08860.1"/>
    <property type="molecule type" value="Genomic_DNA"/>
</dbReference>
<proteinExistence type="predicted"/>
<gene>
    <name evidence="2" type="ORF">DSM106972_009130</name>
</gene>
<evidence type="ECO:0000313" key="2">
    <source>
        <dbReference type="EMBL" id="RUT08860.1"/>
    </source>
</evidence>
<keyword evidence="1" id="KW-0472">Membrane</keyword>
<reference evidence="2" key="1">
    <citation type="submission" date="2018-12" db="EMBL/GenBank/DDBJ databases">
        <authorList>
            <person name="Will S."/>
            <person name="Neumann-Schaal M."/>
            <person name="Henke P."/>
        </authorList>
    </citation>
    <scope>NUCLEOTIDE SEQUENCE</scope>
    <source>
        <strain evidence="2">PCC 7102</strain>
    </source>
</reference>
<dbReference type="PANTHER" id="PTHR36111:SF2">
    <property type="entry name" value="INNER MEMBRANE PROTEIN"/>
    <property type="match status" value="1"/>
</dbReference>
<dbReference type="PANTHER" id="PTHR36111">
    <property type="entry name" value="INNER MEMBRANE PROTEIN-RELATED"/>
    <property type="match status" value="1"/>
</dbReference>
<name>A0A3S1BBQ3_9CYAN</name>
<keyword evidence="1" id="KW-1133">Transmembrane helix</keyword>
<feature type="transmembrane region" description="Helical" evidence="1">
    <location>
        <begin position="41"/>
        <end position="58"/>
    </location>
</feature>
<dbReference type="AlphaFoldDB" id="A0A3S1BBQ3"/>
<dbReference type="OrthoDB" id="9797976at2"/>
<accession>A0A3S1BBQ3</accession>
<keyword evidence="3" id="KW-1185">Reference proteome</keyword>
<feature type="transmembrane region" description="Helical" evidence="1">
    <location>
        <begin position="12"/>
        <end position="29"/>
    </location>
</feature>
<comment type="caution">
    <text evidence="2">The sequence shown here is derived from an EMBL/GenBank/DDBJ whole genome shotgun (WGS) entry which is preliminary data.</text>
</comment>
<dbReference type="Proteomes" id="UP000271624">
    <property type="component" value="Unassembled WGS sequence"/>
</dbReference>
<keyword evidence="1" id="KW-0812">Transmembrane</keyword>
<feature type="transmembrane region" description="Helical" evidence="1">
    <location>
        <begin position="156"/>
        <end position="179"/>
    </location>
</feature>
<feature type="transmembrane region" description="Helical" evidence="1">
    <location>
        <begin position="199"/>
        <end position="219"/>
    </location>
</feature>
<evidence type="ECO:0008006" key="4">
    <source>
        <dbReference type="Google" id="ProtNLM"/>
    </source>
</evidence>
<dbReference type="InterPro" id="IPR007563">
    <property type="entry name" value="DUF554"/>
</dbReference>
<reference evidence="2" key="2">
    <citation type="journal article" date="2019" name="Genome Biol. Evol.">
        <title>Day and night: Metabolic profiles and evolutionary relationships of six axenic non-marine cyanobacteria.</title>
        <authorList>
            <person name="Will S.E."/>
            <person name="Henke P."/>
            <person name="Boedeker C."/>
            <person name="Huang S."/>
            <person name="Brinkmann H."/>
            <person name="Rohde M."/>
            <person name="Jarek M."/>
            <person name="Friedl T."/>
            <person name="Seufert S."/>
            <person name="Schumacher M."/>
            <person name="Overmann J."/>
            <person name="Neumann-Schaal M."/>
            <person name="Petersen J."/>
        </authorList>
    </citation>
    <scope>NUCLEOTIDE SEQUENCE [LARGE SCALE GENOMIC DNA]</scope>
    <source>
        <strain evidence="2">PCC 7102</strain>
    </source>
</reference>
<sequence length="247" mass="26205">MTLDFWAKTNGTWINAISVILGTTAGMLLKHHLPLRMQRIITQGVALITLFIGFHMAGSLLQIKNSRVDGVVLGLLAIIIGGLLGEWWQLEDRLYSVGEFLKACFQKSGSFTEGFVAGSLLFCVGPMTLIGSLNNGLTGNNTLLVLKAAMDGMTSIALSSSFGIGVGFSSLVIVIYQGGVSLLAGFLVQSLPDPTHNPHLLMTAGVGGLTIVGLGCNLLEVSRIRVASFLPALVIAPLLYFFMAIPK</sequence>
<evidence type="ECO:0000313" key="3">
    <source>
        <dbReference type="Proteomes" id="UP000271624"/>
    </source>
</evidence>
<organism evidence="2 3">
    <name type="scientific">Dulcicalothrix desertica PCC 7102</name>
    <dbReference type="NCBI Taxonomy" id="232991"/>
    <lineage>
        <taxon>Bacteria</taxon>
        <taxon>Bacillati</taxon>
        <taxon>Cyanobacteriota</taxon>
        <taxon>Cyanophyceae</taxon>
        <taxon>Nostocales</taxon>
        <taxon>Calotrichaceae</taxon>
        <taxon>Dulcicalothrix</taxon>
    </lineage>
</organism>
<feature type="transmembrane region" description="Helical" evidence="1">
    <location>
        <begin position="226"/>
        <end position="245"/>
    </location>
</feature>
<dbReference type="Pfam" id="PF04474">
    <property type="entry name" value="DUF554"/>
    <property type="match status" value="1"/>
</dbReference>
<feature type="transmembrane region" description="Helical" evidence="1">
    <location>
        <begin position="70"/>
        <end position="88"/>
    </location>
</feature>
<protein>
    <recommendedName>
        <fullName evidence="4">DUF554 domain-containing protein</fullName>
    </recommendedName>
</protein>
<evidence type="ECO:0000256" key="1">
    <source>
        <dbReference type="SAM" id="Phobius"/>
    </source>
</evidence>
<dbReference type="RefSeq" id="WP_127079319.1">
    <property type="nucleotide sequence ID" value="NZ_RSCL01000002.1"/>
</dbReference>